<dbReference type="OrthoDB" id="10056860at2759"/>
<dbReference type="Proteomes" id="UP000054047">
    <property type="component" value="Unassembled WGS sequence"/>
</dbReference>
<name>A0A0C2FB40_9BILA</name>
<gene>
    <name evidence="1" type="ORF">ANCDUO_27742</name>
</gene>
<organism evidence="1 2">
    <name type="scientific">Ancylostoma duodenale</name>
    <dbReference type="NCBI Taxonomy" id="51022"/>
    <lineage>
        <taxon>Eukaryota</taxon>
        <taxon>Metazoa</taxon>
        <taxon>Ecdysozoa</taxon>
        <taxon>Nematoda</taxon>
        <taxon>Chromadorea</taxon>
        <taxon>Rhabditida</taxon>
        <taxon>Rhabditina</taxon>
        <taxon>Rhabditomorpha</taxon>
        <taxon>Strongyloidea</taxon>
        <taxon>Ancylostomatidae</taxon>
        <taxon>Ancylostomatinae</taxon>
        <taxon>Ancylostoma</taxon>
    </lineage>
</organism>
<reference evidence="1 2" key="1">
    <citation type="submission" date="2013-12" db="EMBL/GenBank/DDBJ databases">
        <title>Draft genome of the parsitic nematode Ancylostoma duodenale.</title>
        <authorList>
            <person name="Mitreva M."/>
        </authorList>
    </citation>
    <scope>NUCLEOTIDE SEQUENCE [LARGE SCALE GENOMIC DNA]</scope>
    <source>
        <strain evidence="1 2">Zhejiang</strain>
    </source>
</reference>
<sequence length="74" mass="8762">MWIWPCIPSYGRSFDRCRVAEEDGKLSNNEMVAVMRRRMRRGLERPRDTGLFRLLDALVLCGKRTYHASPLPFY</sequence>
<protein>
    <submittedName>
        <fullName evidence="1">Uncharacterized protein</fullName>
    </submittedName>
</protein>
<proteinExistence type="predicted"/>
<dbReference type="EMBL" id="KN795947">
    <property type="protein sequence ID" value="KIH42276.1"/>
    <property type="molecule type" value="Genomic_DNA"/>
</dbReference>
<evidence type="ECO:0000313" key="1">
    <source>
        <dbReference type="EMBL" id="KIH42276.1"/>
    </source>
</evidence>
<dbReference type="AlphaFoldDB" id="A0A0C2FB40"/>
<evidence type="ECO:0000313" key="2">
    <source>
        <dbReference type="Proteomes" id="UP000054047"/>
    </source>
</evidence>
<accession>A0A0C2FB40</accession>
<keyword evidence="2" id="KW-1185">Reference proteome</keyword>